<dbReference type="Proteomes" id="UP000617743">
    <property type="component" value="Unassembled WGS sequence"/>
</dbReference>
<proteinExistence type="predicted"/>
<evidence type="ECO:0000313" key="1">
    <source>
        <dbReference type="EMBL" id="GGX04994.1"/>
    </source>
</evidence>
<sequence>MPEGARPGHTATSIAEAYALGPGPWTRTPVTRGALGRIWKLSLRERLLVGREGAPLRL</sequence>
<organism evidence="1 2">
    <name type="scientific">Streptomyces lomondensis</name>
    <dbReference type="NCBI Taxonomy" id="68229"/>
    <lineage>
        <taxon>Bacteria</taxon>
        <taxon>Bacillati</taxon>
        <taxon>Actinomycetota</taxon>
        <taxon>Actinomycetes</taxon>
        <taxon>Kitasatosporales</taxon>
        <taxon>Streptomycetaceae</taxon>
        <taxon>Streptomyces</taxon>
    </lineage>
</organism>
<protein>
    <submittedName>
        <fullName evidence="1">Uncharacterized protein</fullName>
    </submittedName>
</protein>
<name>A0ABQ2X8L0_9ACTN</name>
<accession>A0ABQ2X8L0</accession>
<reference evidence="2" key="1">
    <citation type="journal article" date="2019" name="Int. J. Syst. Evol. Microbiol.">
        <title>The Global Catalogue of Microorganisms (GCM) 10K type strain sequencing project: providing services to taxonomists for standard genome sequencing and annotation.</title>
        <authorList>
            <consortium name="The Broad Institute Genomics Platform"/>
            <consortium name="The Broad Institute Genome Sequencing Center for Infectious Disease"/>
            <person name="Wu L."/>
            <person name="Ma J."/>
        </authorList>
    </citation>
    <scope>NUCLEOTIDE SEQUENCE [LARGE SCALE GENOMIC DNA]</scope>
    <source>
        <strain evidence="2">JCM 4866</strain>
    </source>
</reference>
<dbReference type="EMBL" id="BMWC01000005">
    <property type="protein sequence ID" value="GGX04994.1"/>
    <property type="molecule type" value="Genomic_DNA"/>
</dbReference>
<gene>
    <name evidence="1" type="ORF">GCM10010383_38760</name>
</gene>
<comment type="caution">
    <text evidence="1">The sequence shown here is derived from an EMBL/GenBank/DDBJ whole genome shotgun (WGS) entry which is preliminary data.</text>
</comment>
<evidence type="ECO:0000313" key="2">
    <source>
        <dbReference type="Proteomes" id="UP000617743"/>
    </source>
</evidence>
<keyword evidence="2" id="KW-1185">Reference proteome</keyword>